<dbReference type="PANTHER" id="PTHR32208:SF105">
    <property type="entry name" value="COPPER RADICAL OXIDASE"/>
    <property type="match status" value="1"/>
</dbReference>
<keyword evidence="1 3" id="KW-0732">Signal</keyword>
<dbReference type="Proteomes" id="UP000007148">
    <property type="component" value="Unassembled WGS sequence"/>
</dbReference>
<dbReference type="OrthoDB" id="2019572at2759"/>
<feature type="chain" id="PRO_5003468903" evidence="3">
    <location>
        <begin position="25"/>
        <end position="1302"/>
    </location>
</feature>
<dbReference type="InterPro" id="IPR014756">
    <property type="entry name" value="Ig_E-set"/>
</dbReference>
<dbReference type="Gene3D" id="2.130.10.80">
    <property type="entry name" value="Galactose oxidase/kelch, beta-propeller"/>
    <property type="match status" value="1"/>
</dbReference>
<feature type="signal peptide" evidence="3">
    <location>
        <begin position="1"/>
        <end position="24"/>
    </location>
</feature>
<dbReference type="InParanoid" id="G4TMN7"/>
<dbReference type="Pfam" id="PF07250">
    <property type="entry name" value="Glyoxal_oxid_N"/>
    <property type="match status" value="1"/>
</dbReference>
<dbReference type="Pfam" id="PF09118">
    <property type="entry name" value="GO-like_E_set"/>
    <property type="match status" value="1"/>
</dbReference>
<dbReference type="InterPro" id="IPR009880">
    <property type="entry name" value="Glyoxal_oxidase_N"/>
</dbReference>
<comment type="caution">
    <text evidence="5">The sequence shown here is derived from an EMBL/GenBank/DDBJ whole genome shotgun (WGS) entry which is preliminary data.</text>
</comment>
<sequence length="1302" mass="136593">MVQTSLRAAAALLPVLFTILQANALIFELSPHANKRQTQHHRIAQKAKRAAPVLPATWAYLGCYTDGAARSLPAFGTVSATMTVDTCVALCDSQNYLYAGLEYSQECYCDNSIQNGGAAAADGCNMMCAGDATQTCGGGYRLSVYKSSKSLPAPLPSYNTWGYQGCYTDNTAARSLTVPMAVTGGMTPQKCLDACRGAGYTYAGMEYSVECYCGNAITNGGVAVTDGCTMTCAGNTQYICGGGNRLTLYKYGAAPVSSSTTTTTTSASTSTSTSTRTSTSTVSTVSSSTPSATPTGPITVPSYNGWTSRGCYVDSVANRALPVAMGVTGGAAAMTVEKCLDACKAAGYTFAGLEYAQECFCGSAMPTTAQATDGRCSMVCNGNNLEYCGGGNGLNLYSYGAVTSTSTSTAQSTQTTTTTSRSSTSTSTTPSATPTGPSVLATYGNWQSQGCWSDNPAARSLPVALAMNGAATVQKCADACYNAGYSYAGLEYAAECYCGSAVQNGGTVQDNSGCNMVCQADNLHYCGGPNRLNLYKYNGVVPTPTNPPPGGGGGGGGGGVTPLTTGLPGTWTYNACWVDNAYGRIFSLAQPASQTNSALSCISQCSAAGYKVAGLQYGNECWCGNHLQNAAVKATSEADCNMACPGDTTHACGGPNRLNVYAATATFPVYPVPTIKKANLPGSYQYLGCYAEAPGGLRVFDYLIESQTATTIDGCLNLCSSYGYPAASLEFGTQCFCGDPSQITTAQAPDGDCNIACTGSPTDYCGGVGKLLIYTWNMATNPLFVWNKPANTGRYELLIGGIVIPLIATLGINNKVNFMEKYGTGAPNSTGAYELDYSLANDYKKAWREMHVSSDVFCAANIVLPDRKGRILSVGGWSLDSTRGVRFYTPSGSPGVNGTTDWEEVYDSLHLQQGRWYPGAMVMANGSVLVVGGEEGSNGKPVPTLEILPKPAGGPTYLYMDWLFRTDPNNLYPFTYTMPAGGILVIYYNEARILDETTFATIRTLPTIPAAVNAAGGRTYPMSGVSMILPQKAPYTAPIEIIVCGGSSFGIALDNCASIQPEVAGAQWVLERMPTKRVMPLMVALPDGTYWIGGGAQQGVAGFGLAVKPNLQAQIYDPSQPRGKRFSILGSTSVARLYHSEAILLHDGRILVTGSDPQDNTNPQEYRMEVYVPPYLSSGLPQPSFTIATRDWVYGGQYQITVTLRTGTTSTMRVSLIGASSTTHGAVFGQRTFFPAFTCAGNVCTITAPPSVRICPLGWYQLFVLDGPTPSYSQWVRIGGDLAGLGNWPNAAGFTLPGVGAI</sequence>
<name>G4TMN7_SERID</name>
<feature type="domain" description="WSC" evidence="4">
    <location>
        <begin position="160"/>
        <end position="252"/>
    </location>
</feature>
<evidence type="ECO:0000256" key="3">
    <source>
        <dbReference type="SAM" id="SignalP"/>
    </source>
</evidence>
<dbReference type="SUPFAM" id="SSF81296">
    <property type="entry name" value="E set domains"/>
    <property type="match status" value="1"/>
</dbReference>
<dbReference type="InterPro" id="IPR011043">
    <property type="entry name" value="Gal_Oxase/kelch_b-propeller"/>
</dbReference>
<dbReference type="eggNOG" id="KOG4157">
    <property type="taxonomic scope" value="Eukaryota"/>
</dbReference>
<proteinExistence type="predicted"/>
<dbReference type="EMBL" id="CAFZ01000172">
    <property type="protein sequence ID" value="CCA72580.1"/>
    <property type="molecule type" value="Genomic_DNA"/>
</dbReference>
<dbReference type="CDD" id="cd02851">
    <property type="entry name" value="E_set_GO_C"/>
    <property type="match status" value="1"/>
</dbReference>
<feature type="region of interest" description="Disordered" evidence="2">
    <location>
        <begin position="256"/>
        <end position="294"/>
    </location>
</feature>
<evidence type="ECO:0000256" key="2">
    <source>
        <dbReference type="SAM" id="MobiDB-lite"/>
    </source>
</evidence>
<organism evidence="5 6">
    <name type="scientific">Serendipita indica (strain DSM 11827)</name>
    <name type="common">Root endophyte fungus</name>
    <name type="synonym">Piriformospora indica</name>
    <dbReference type="NCBI Taxonomy" id="1109443"/>
    <lineage>
        <taxon>Eukaryota</taxon>
        <taxon>Fungi</taxon>
        <taxon>Dikarya</taxon>
        <taxon>Basidiomycota</taxon>
        <taxon>Agaricomycotina</taxon>
        <taxon>Agaricomycetes</taxon>
        <taxon>Sebacinales</taxon>
        <taxon>Serendipitaceae</taxon>
        <taxon>Serendipita</taxon>
    </lineage>
</organism>
<dbReference type="InterPro" id="IPR015202">
    <property type="entry name" value="GO-like_E_set"/>
</dbReference>
<protein>
    <submittedName>
        <fullName evidence="5">Related to glyoxal oxidase</fullName>
    </submittedName>
</protein>
<dbReference type="Gene3D" id="2.60.40.10">
    <property type="entry name" value="Immunoglobulins"/>
    <property type="match status" value="1"/>
</dbReference>
<feature type="domain" description="WSC" evidence="4">
    <location>
        <begin position="305"/>
        <end position="400"/>
    </location>
</feature>
<feature type="compositionally biased region" description="Low complexity" evidence="2">
    <location>
        <begin position="408"/>
        <end position="435"/>
    </location>
</feature>
<keyword evidence="6" id="KW-1185">Reference proteome</keyword>
<dbReference type="PANTHER" id="PTHR32208">
    <property type="entry name" value="SECRETED PROTEIN-RELATED"/>
    <property type="match status" value="1"/>
</dbReference>
<gene>
    <name evidence="5" type="ORF">PIIN_06517</name>
</gene>
<evidence type="ECO:0000313" key="5">
    <source>
        <dbReference type="EMBL" id="CCA72580.1"/>
    </source>
</evidence>
<evidence type="ECO:0000313" key="6">
    <source>
        <dbReference type="Proteomes" id="UP000007148"/>
    </source>
</evidence>
<dbReference type="Pfam" id="PF01822">
    <property type="entry name" value="WSC"/>
    <property type="match status" value="6"/>
</dbReference>
<dbReference type="STRING" id="1109443.G4TMN7"/>
<feature type="domain" description="WSC" evidence="4">
    <location>
        <begin position="57"/>
        <end position="148"/>
    </location>
</feature>
<evidence type="ECO:0000259" key="4">
    <source>
        <dbReference type="PROSITE" id="PS51212"/>
    </source>
</evidence>
<dbReference type="SUPFAM" id="SSF50965">
    <property type="entry name" value="Galactose oxidase, central domain"/>
    <property type="match status" value="1"/>
</dbReference>
<feature type="domain" description="WSC" evidence="4">
    <location>
        <begin position="683"/>
        <end position="777"/>
    </location>
</feature>
<dbReference type="PROSITE" id="PS51212">
    <property type="entry name" value="WSC"/>
    <property type="match status" value="6"/>
</dbReference>
<dbReference type="OMA" id="YHSEAIV"/>
<dbReference type="InterPro" id="IPR037293">
    <property type="entry name" value="Gal_Oxidase_central_sf"/>
</dbReference>
<dbReference type="SMART" id="SM00321">
    <property type="entry name" value="WSC"/>
    <property type="match status" value="6"/>
</dbReference>
<dbReference type="HOGENOM" id="CLU_003527_0_0_1"/>
<reference evidence="5 6" key="1">
    <citation type="journal article" date="2011" name="PLoS Pathog.">
        <title>Endophytic Life Strategies Decoded by Genome and Transcriptome Analyses of the Mutualistic Root Symbiont Piriformospora indica.</title>
        <authorList>
            <person name="Zuccaro A."/>
            <person name="Lahrmann U."/>
            <person name="Guldener U."/>
            <person name="Langen G."/>
            <person name="Pfiffi S."/>
            <person name="Biedenkopf D."/>
            <person name="Wong P."/>
            <person name="Samans B."/>
            <person name="Grimm C."/>
            <person name="Basiewicz M."/>
            <person name="Murat C."/>
            <person name="Martin F."/>
            <person name="Kogel K.H."/>
        </authorList>
    </citation>
    <scope>NUCLEOTIDE SEQUENCE [LARGE SCALE GENOMIC DNA]</scope>
    <source>
        <strain evidence="5 6">DSM 11827</strain>
    </source>
</reference>
<dbReference type="InterPro" id="IPR002889">
    <property type="entry name" value="WSC_carb-bd"/>
</dbReference>
<feature type="domain" description="WSC" evidence="4">
    <location>
        <begin position="570"/>
        <end position="664"/>
    </location>
</feature>
<accession>G4TMN7</accession>
<dbReference type="InterPro" id="IPR013783">
    <property type="entry name" value="Ig-like_fold"/>
</dbReference>
<feature type="domain" description="WSC" evidence="4">
    <location>
        <begin position="445"/>
        <end position="538"/>
    </location>
</feature>
<feature type="region of interest" description="Disordered" evidence="2">
    <location>
        <begin position="408"/>
        <end position="437"/>
    </location>
</feature>
<evidence type="ECO:0000256" key="1">
    <source>
        <dbReference type="ARBA" id="ARBA00022729"/>
    </source>
</evidence>